<dbReference type="OrthoDB" id="7480412at2759"/>
<gene>
    <name evidence="1" type="primary">UBE2G2_1</name>
    <name evidence="1" type="ORF">GWK47_054236</name>
</gene>
<keyword evidence="2" id="KW-1185">Reference proteome</keyword>
<accession>A0A8J4Y589</accession>
<protein>
    <submittedName>
        <fullName evidence="1">Ubiquitin-conjugating enzyme E2 G2</fullName>
    </submittedName>
</protein>
<dbReference type="SUPFAM" id="SSF54495">
    <property type="entry name" value="UBC-like"/>
    <property type="match status" value="1"/>
</dbReference>
<evidence type="ECO:0000313" key="1">
    <source>
        <dbReference type="EMBL" id="KAG0717531.1"/>
    </source>
</evidence>
<sequence length="76" mass="8467">MDWALGKLADQSDCGASLGNTKITDLVFADDAVIFEPNDESSANVDAAKMWRDDREQFNKIAERLVRKTLNLPHTS</sequence>
<dbReference type="EMBL" id="JACEEZ010017429">
    <property type="protein sequence ID" value="KAG0717531.1"/>
    <property type="molecule type" value="Genomic_DNA"/>
</dbReference>
<organism evidence="1 2">
    <name type="scientific">Chionoecetes opilio</name>
    <name type="common">Atlantic snow crab</name>
    <name type="synonym">Cancer opilio</name>
    <dbReference type="NCBI Taxonomy" id="41210"/>
    <lineage>
        <taxon>Eukaryota</taxon>
        <taxon>Metazoa</taxon>
        <taxon>Ecdysozoa</taxon>
        <taxon>Arthropoda</taxon>
        <taxon>Crustacea</taxon>
        <taxon>Multicrustacea</taxon>
        <taxon>Malacostraca</taxon>
        <taxon>Eumalacostraca</taxon>
        <taxon>Eucarida</taxon>
        <taxon>Decapoda</taxon>
        <taxon>Pleocyemata</taxon>
        <taxon>Brachyura</taxon>
        <taxon>Eubrachyura</taxon>
        <taxon>Majoidea</taxon>
        <taxon>Majidae</taxon>
        <taxon>Chionoecetes</taxon>
    </lineage>
</organism>
<evidence type="ECO:0000313" key="2">
    <source>
        <dbReference type="Proteomes" id="UP000770661"/>
    </source>
</evidence>
<comment type="caution">
    <text evidence="1">The sequence shown here is derived from an EMBL/GenBank/DDBJ whole genome shotgun (WGS) entry which is preliminary data.</text>
</comment>
<proteinExistence type="predicted"/>
<dbReference type="InterPro" id="IPR016135">
    <property type="entry name" value="UBQ-conjugating_enzyme/RWD"/>
</dbReference>
<reference evidence="1" key="1">
    <citation type="submission" date="2020-07" db="EMBL/GenBank/DDBJ databases">
        <title>The High-quality genome of the commercially important snow crab, Chionoecetes opilio.</title>
        <authorList>
            <person name="Jeong J.-H."/>
            <person name="Ryu S."/>
        </authorList>
    </citation>
    <scope>NUCLEOTIDE SEQUENCE</scope>
    <source>
        <strain evidence="1">MADBK_172401_WGS</strain>
        <tissue evidence="1">Digestive gland</tissue>
    </source>
</reference>
<name>A0A8J4Y589_CHIOP</name>
<dbReference type="AlphaFoldDB" id="A0A8J4Y589"/>
<dbReference type="Gene3D" id="3.10.110.10">
    <property type="entry name" value="Ubiquitin Conjugating Enzyme"/>
    <property type="match status" value="1"/>
</dbReference>
<dbReference type="Proteomes" id="UP000770661">
    <property type="component" value="Unassembled WGS sequence"/>
</dbReference>